<name>A0ABM8WZ29_9BURK</name>
<dbReference type="RefSeq" id="WP_223988913.1">
    <property type="nucleotide sequence ID" value="NZ_CAJZAG010000005.1"/>
</dbReference>
<organism evidence="1 2">
    <name type="scientific">Cupriavidus pampae</name>
    <dbReference type="NCBI Taxonomy" id="659251"/>
    <lineage>
        <taxon>Bacteria</taxon>
        <taxon>Pseudomonadati</taxon>
        <taxon>Pseudomonadota</taxon>
        <taxon>Betaproteobacteria</taxon>
        <taxon>Burkholderiales</taxon>
        <taxon>Burkholderiaceae</taxon>
        <taxon>Cupriavidus</taxon>
    </lineage>
</organism>
<keyword evidence="2" id="KW-1185">Reference proteome</keyword>
<evidence type="ECO:0000313" key="1">
    <source>
        <dbReference type="EMBL" id="CAG9172850.1"/>
    </source>
</evidence>
<accession>A0ABM8WZ29</accession>
<proteinExistence type="predicted"/>
<evidence type="ECO:0000313" key="2">
    <source>
        <dbReference type="Proteomes" id="UP000706525"/>
    </source>
</evidence>
<dbReference type="EMBL" id="CAJZAG010000005">
    <property type="protein sequence ID" value="CAG9172850.1"/>
    <property type="molecule type" value="Genomic_DNA"/>
</dbReference>
<protein>
    <submittedName>
        <fullName evidence="1">Uncharacterized protein</fullName>
    </submittedName>
</protein>
<sequence>MRLALKTLGILTLLAIGFVGGALTAGARHWFQPLAHITIKNDSGQDLSALTLTHSSSRFTSTVSLPALKQGESTNFRFFIAGEGGYSIEAKFPDGRVIKGGAGYVESGYKVTDVVGASKVQSKSSFY</sequence>
<comment type="caution">
    <text evidence="1">The sequence shown here is derived from an EMBL/GenBank/DDBJ whole genome shotgun (WGS) entry which is preliminary data.</text>
</comment>
<reference evidence="1 2" key="1">
    <citation type="submission" date="2021-08" db="EMBL/GenBank/DDBJ databases">
        <authorList>
            <person name="Peeters C."/>
        </authorList>
    </citation>
    <scope>NUCLEOTIDE SEQUENCE [LARGE SCALE GENOMIC DNA]</scope>
    <source>
        <strain evidence="1 2">LMG 32289</strain>
    </source>
</reference>
<gene>
    <name evidence="1" type="ORF">LMG32289_02700</name>
</gene>
<dbReference type="Proteomes" id="UP000706525">
    <property type="component" value="Unassembled WGS sequence"/>
</dbReference>